<dbReference type="FunFam" id="3.40.50.300:FF:001100">
    <property type="entry name" value="intraflagellar transport protein 22 homolog"/>
    <property type="match status" value="1"/>
</dbReference>
<evidence type="ECO:0000313" key="10">
    <source>
        <dbReference type="Proteomes" id="UP000002279"/>
    </source>
</evidence>
<dbReference type="Bgee" id="ENSOANG00000043894">
    <property type="expression patterns" value="Expressed in testis and 7 other cell types or tissues"/>
</dbReference>
<evidence type="ECO:0000313" key="9">
    <source>
        <dbReference type="Ensembl" id="ENSOANP00000048680.1"/>
    </source>
</evidence>
<dbReference type="InterPro" id="IPR027417">
    <property type="entry name" value="P-loop_NTPase"/>
</dbReference>
<evidence type="ECO:0000256" key="5">
    <source>
        <dbReference type="ARBA" id="ARBA00040799"/>
    </source>
</evidence>
<evidence type="ECO:0000256" key="6">
    <source>
        <dbReference type="ARBA" id="ARBA00041562"/>
    </source>
</evidence>
<protein>
    <recommendedName>
        <fullName evidence="5">Intraflagellar transport protein 22 homolog</fullName>
    </recommendedName>
    <alternativeName>
        <fullName evidence="6">Rab-like protein 5</fullName>
    </alternativeName>
</protein>
<evidence type="ECO:0000256" key="2">
    <source>
        <dbReference type="ARBA" id="ARBA00022741"/>
    </source>
</evidence>
<reference evidence="9" key="3">
    <citation type="submission" date="2025-09" db="UniProtKB">
        <authorList>
            <consortium name="Ensembl"/>
        </authorList>
    </citation>
    <scope>IDENTIFICATION</scope>
    <source>
        <strain evidence="9">Glennie</strain>
    </source>
</reference>
<comment type="subunit">
    <text evidence="7">Component of the IFT complex B, at least composed of IFT20, IFT22, IFT25, IFT27, IFT46, IFT52, TRAF3IP1/IFT54, IFT57, IFT74, IFT80, IFT81, and IFT88. Interacts with IFT88. Interacts with CFAP61.</text>
</comment>
<feature type="compositionally biased region" description="Gly residues" evidence="8">
    <location>
        <begin position="127"/>
        <end position="138"/>
    </location>
</feature>
<dbReference type="Gene3D" id="3.40.50.300">
    <property type="entry name" value="P-loop containing nucleotide triphosphate hydrolases"/>
    <property type="match status" value="1"/>
</dbReference>
<reference evidence="9" key="2">
    <citation type="submission" date="2025-08" db="UniProtKB">
        <authorList>
            <consortium name="Ensembl"/>
        </authorList>
    </citation>
    <scope>IDENTIFICATION</scope>
    <source>
        <strain evidence="9">Glennie</strain>
    </source>
</reference>
<sequence>MLKAKILFVGPSESGKTILANFLTDSSEITEYHPTQGVRILEFENPQVTSNNKGTMCEFQLWDCGGDRKFESCWPALMRDSHGVVIVFNADVPSHLKEIEMWHACFVQQQMLPDAQCLLIAHRKPGSGPGPGSGGDKGNGTPSLASPLNNLKLVHSDLEEEPEEIRTEFTKYLRSVINSLSECQDKEELAIIA</sequence>
<dbReference type="RefSeq" id="XP_028938617.1">
    <property type="nucleotide sequence ID" value="XM_029082784.2"/>
</dbReference>
<dbReference type="Pfam" id="PF08477">
    <property type="entry name" value="Roc"/>
    <property type="match status" value="1"/>
</dbReference>
<evidence type="ECO:0000256" key="7">
    <source>
        <dbReference type="ARBA" id="ARBA00046727"/>
    </source>
</evidence>
<feature type="region of interest" description="Disordered" evidence="8">
    <location>
        <begin position="123"/>
        <end position="146"/>
    </location>
</feature>
<dbReference type="FunCoup" id="A0A6I8P433">
    <property type="interactions" value="381"/>
</dbReference>
<dbReference type="GeneTree" id="ENSGT00390000013187"/>
<dbReference type="CTD" id="64792"/>
<keyword evidence="10" id="KW-1185">Reference proteome</keyword>
<dbReference type="OrthoDB" id="275177at2759"/>
<dbReference type="GO" id="GO:0012505">
    <property type="term" value="C:endomembrane system"/>
    <property type="evidence" value="ECO:0000318"/>
    <property type="project" value="GO_Central"/>
</dbReference>
<dbReference type="PANTHER" id="PTHR24073">
    <property type="entry name" value="DRAB5-RELATED"/>
    <property type="match status" value="1"/>
</dbReference>
<name>A0A6I8P433_ORNAN</name>
<comment type="similarity">
    <text evidence="1">Belongs to the small GTPase superfamily. Rab family.</text>
</comment>
<dbReference type="GO" id="GO:0030992">
    <property type="term" value="C:intraciliary transport particle B"/>
    <property type="evidence" value="ECO:0007669"/>
    <property type="project" value="Ensembl"/>
</dbReference>
<dbReference type="OMA" id="NERHDQE"/>
<dbReference type="GO" id="GO:0003924">
    <property type="term" value="F:GTPase activity"/>
    <property type="evidence" value="ECO:0000318"/>
    <property type="project" value="GO_Central"/>
</dbReference>
<evidence type="ECO:0000256" key="3">
    <source>
        <dbReference type="ARBA" id="ARBA00023134"/>
    </source>
</evidence>
<evidence type="ECO:0000256" key="4">
    <source>
        <dbReference type="ARBA" id="ARBA00037285"/>
    </source>
</evidence>
<evidence type="ECO:0000256" key="8">
    <source>
        <dbReference type="SAM" id="MobiDB-lite"/>
    </source>
</evidence>
<accession>A0A6I8P433</accession>
<dbReference type="KEGG" id="oaa:114817968"/>
<dbReference type="Proteomes" id="UP000002279">
    <property type="component" value="Chromosome 17"/>
</dbReference>
<reference evidence="9 10" key="1">
    <citation type="journal article" date="2008" name="Nature">
        <title>Genome analysis of the platypus reveals unique signatures of evolution.</title>
        <authorList>
            <person name="Warren W.C."/>
            <person name="Hillier L.W."/>
            <person name="Marshall Graves J.A."/>
            <person name="Birney E."/>
            <person name="Ponting C.P."/>
            <person name="Grutzner F."/>
            <person name="Belov K."/>
            <person name="Miller W."/>
            <person name="Clarke L."/>
            <person name="Chinwalla A.T."/>
            <person name="Yang S.P."/>
            <person name="Heger A."/>
            <person name="Locke D.P."/>
            <person name="Miethke P."/>
            <person name="Waters P.D."/>
            <person name="Veyrunes F."/>
            <person name="Fulton L."/>
            <person name="Fulton B."/>
            <person name="Graves T."/>
            <person name="Wallis J."/>
            <person name="Puente X.S."/>
            <person name="Lopez-Otin C."/>
            <person name="Ordonez G.R."/>
            <person name="Eichler E.E."/>
            <person name="Chen L."/>
            <person name="Cheng Z."/>
            <person name="Deakin J.E."/>
            <person name="Alsop A."/>
            <person name="Thompson K."/>
            <person name="Kirby P."/>
            <person name="Papenfuss A.T."/>
            <person name="Wakefield M.J."/>
            <person name="Olender T."/>
            <person name="Lancet D."/>
            <person name="Huttley G.A."/>
            <person name="Smit A.F."/>
            <person name="Pask A."/>
            <person name="Temple-Smith P."/>
            <person name="Batzer M.A."/>
            <person name="Walker J.A."/>
            <person name="Konkel M.K."/>
            <person name="Harris R.S."/>
            <person name="Whittington C.M."/>
            <person name="Wong E.S."/>
            <person name="Gemmell N.J."/>
            <person name="Buschiazzo E."/>
            <person name="Vargas Jentzsch I.M."/>
            <person name="Merkel A."/>
            <person name="Schmitz J."/>
            <person name="Zemann A."/>
            <person name="Churakov G."/>
            <person name="Kriegs J.O."/>
            <person name="Brosius J."/>
            <person name="Murchison E.P."/>
            <person name="Sachidanandam R."/>
            <person name="Smith C."/>
            <person name="Hannon G.J."/>
            <person name="Tsend-Ayush E."/>
            <person name="McMillan D."/>
            <person name="Attenborough R."/>
            <person name="Rens W."/>
            <person name="Ferguson-Smith M."/>
            <person name="Lefevre C.M."/>
            <person name="Sharp J.A."/>
            <person name="Nicholas K.R."/>
            <person name="Ray D.A."/>
            <person name="Kube M."/>
            <person name="Reinhardt R."/>
            <person name="Pringle T.H."/>
            <person name="Taylor J."/>
            <person name="Jones R.C."/>
            <person name="Nixon B."/>
            <person name="Dacheux J.L."/>
            <person name="Niwa H."/>
            <person name="Sekita Y."/>
            <person name="Huang X."/>
            <person name="Stark A."/>
            <person name="Kheradpour P."/>
            <person name="Kellis M."/>
            <person name="Flicek P."/>
            <person name="Chen Y."/>
            <person name="Webber C."/>
            <person name="Hardison R."/>
            <person name="Nelson J."/>
            <person name="Hallsworth-Pepin K."/>
            <person name="Delehaunty K."/>
            <person name="Markovic C."/>
            <person name="Minx P."/>
            <person name="Feng Y."/>
            <person name="Kremitzki C."/>
            <person name="Mitreva M."/>
            <person name="Glasscock J."/>
            <person name="Wylie T."/>
            <person name="Wohldmann P."/>
            <person name="Thiru P."/>
            <person name="Nhan M.N."/>
            <person name="Pohl C.S."/>
            <person name="Smith S.M."/>
            <person name="Hou S."/>
            <person name="Nefedov M."/>
            <person name="de Jong P.J."/>
            <person name="Renfree M.B."/>
            <person name="Mardis E.R."/>
            <person name="Wilson R.K."/>
        </authorList>
    </citation>
    <scope>NUCLEOTIDE SEQUENCE [LARGE SCALE GENOMIC DNA]</scope>
    <source>
        <strain evidence="9 10">Glennie</strain>
    </source>
</reference>
<proteinExistence type="inferred from homology"/>
<dbReference type="GO" id="GO:0005525">
    <property type="term" value="F:GTP binding"/>
    <property type="evidence" value="ECO:0007669"/>
    <property type="project" value="UniProtKB-KW"/>
</dbReference>
<dbReference type="GO" id="GO:0006886">
    <property type="term" value="P:intracellular protein transport"/>
    <property type="evidence" value="ECO:0000318"/>
    <property type="project" value="GO_Central"/>
</dbReference>
<keyword evidence="2" id="KW-0547">Nucleotide-binding</keyword>
<dbReference type="RefSeq" id="XP_028938616.1">
    <property type="nucleotide sequence ID" value="XM_029082783.2"/>
</dbReference>
<organism evidence="9 10">
    <name type="scientific">Ornithorhynchus anatinus</name>
    <name type="common">Duckbill platypus</name>
    <dbReference type="NCBI Taxonomy" id="9258"/>
    <lineage>
        <taxon>Eukaryota</taxon>
        <taxon>Metazoa</taxon>
        <taxon>Chordata</taxon>
        <taxon>Craniata</taxon>
        <taxon>Vertebrata</taxon>
        <taxon>Euteleostomi</taxon>
        <taxon>Mammalia</taxon>
        <taxon>Monotremata</taxon>
        <taxon>Ornithorhynchidae</taxon>
        <taxon>Ornithorhynchus</taxon>
    </lineage>
</organism>
<dbReference type="Ensembl" id="ENSOANT00000048828.1">
    <property type="protein sequence ID" value="ENSOANP00000048680.1"/>
    <property type="gene ID" value="ENSOANG00000043894.1"/>
</dbReference>
<dbReference type="InParanoid" id="A0A6I8P433"/>
<keyword evidence="3" id="KW-0342">GTP-binding</keyword>
<evidence type="ECO:0000256" key="1">
    <source>
        <dbReference type="ARBA" id="ARBA00006270"/>
    </source>
</evidence>
<dbReference type="GO" id="GO:0005929">
    <property type="term" value="C:cilium"/>
    <property type="evidence" value="ECO:0007669"/>
    <property type="project" value="UniProtKB-ARBA"/>
</dbReference>
<comment type="function">
    <text evidence="4">Small GTPase-like component of the intraflagellar transport (IFT) complex B.</text>
</comment>
<gene>
    <name evidence="9" type="primary">IFT22</name>
</gene>
<dbReference type="SUPFAM" id="SSF52540">
    <property type="entry name" value="P-loop containing nucleoside triphosphate hydrolases"/>
    <property type="match status" value="1"/>
</dbReference>
<dbReference type="AlphaFoldDB" id="A0A6I8P433"/>
<dbReference type="GeneID" id="114817968"/>